<dbReference type="STRING" id="765440.A0A0C3B2C3"/>
<dbReference type="OrthoDB" id="3258333at2759"/>
<accession>A0A0C3B2C3</accession>
<evidence type="ECO:0000313" key="1">
    <source>
        <dbReference type="EMBL" id="KIM71397.1"/>
    </source>
</evidence>
<reference evidence="1 2" key="1">
    <citation type="submission" date="2014-04" db="EMBL/GenBank/DDBJ databases">
        <authorList>
            <consortium name="DOE Joint Genome Institute"/>
            <person name="Kuo A."/>
            <person name="Tarkka M."/>
            <person name="Buscot F."/>
            <person name="Kohler A."/>
            <person name="Nagy L.G."/>
            <person name="Floudas D."/>
            <person name="Copeland A."/>
            <person name="Barry K.W."/>
            <person name="Cichocki N."/>
            <person name="Veneault-Fourrey C."/>
            <person name="LaButti K."/>
            <person name="Lindquist E.A."/>
            <person name="Lipzen A."/>
            <person name="Lundell T."/>
            <person name="Morin E."/>
            <person name="Murat C."/>
            <person name="Sun H."/>
            <person name="Tunlid A."/>
            <person name="Henrissat B."/>
            <person name="Grigoriev I.V."/>
            <person name="Hibbett D.S."/>
            <person name="Martin F."/>
            <person name="Nordberg H.P."/>
            <person name="Cantor M.N."/>
            <person name="Hua S.X."/>
        </authorList>
    </citation>
    <scope>NUCLEOTIDE SEQUENCE [LARGE SCALE GENOMIC DNA]</scope>
    <source>
        <strain evidence="1 2">F 1598</strain>
    </source>
</reference>
<dbReference type="EMBL" id="KN833331">
    <property type="protein sequence ID" value="KIM71397.1"/>
    <property type="molecule type" value="Genomic_DNA"/>
</dbReference>
<keyword evidence="2" id="KW-1185">Reference proteome</keyword>
<dbReference type="AlphaFoldDB" id="A0A0C3B2C3"/>
<dbReference type="Proteomes" id="UP000054166">
    <property type="component" value="Unassembled WGS sequence"/>
</dbReference>
<reference evidence="2" key="2">
    <citation type="submission" date="2015-01" db="EMBL/GenBank/DDBJ databases">
        <title>Evolutionary Origins and Diversification of the Mycorrhizal Mutualists.</title>
        <authorList>
            <consortium name="DOE Joint Genome Institute"/>
            <consortium name="Mycorrhizal Genomics Consortium"/>
            <person name="Kohler A."/>
            <person name="Kuo A."/>
            <person name="Nagy L.G."/>
            <person name="Floudas D."/>
            <person name="Copeland A."/>
            <person name="Barry K.W."/>
            <person name="Cichocki N."/>
            <person name="Veneault-Fourrey C."/>
            <person name="LaButti K."/>
            <person name="Lindquist E.A."/>
            <person name="Lipzen A."/>
            <person name="Lundell T."/>
            <person name="Morin E."/>
            <person name="Murat C."/>
            <person name="Riley R."/>
            <person name="Ohm R."/>
            <person name="Sun H."/>
            <person name="Tunlid A."/>
            <person name="Henrissat B."/>
            <person name="Grigoriev I.V."/>
            <person name="Hibbett D.S."/>
            <person name="Martin F."/>
        </authorList>
    </citation>
    <scope>NUCLEOTIDE SEQUENCE [LARGE SCALE GENOMIC DNA]</scope>
    <source>
        <strain evidence="2">F 1598</strain>
    </source>
</reference>
<evidence type="ECO:0000313" key="2">
    <source>
        <dbReference type="Proteomes" id="UP000054166"/>
    </source>
</evidence>
<sequence>MDTLNRLLVRETELSSNIAEMQDSLSKVRVRIAEIWNLNRNAGTYNLPNETLSAIFEAGRFETQSLNETRRISYPWEDESRAPFEILVSSVSRRWRCVALQTPRLWTVLEIDVACSTHDLHDLYLRRSKACLLDITLSNLSPPRLPSDSGHEVDPKLKGCLDRLIPHVGRWRRLVIKGGLVRSPDAVFSALAHPCAPALETLVLDFGGSKRPMMDLFSGGAPRLSTVELTGVYFQPPLDAVKYAKLRTGRGSWLNYTEISQLLLPMRSLMHLQMDSEIVTDHAALPANHAPIELPSLLSLDIYVIDSVGFLRFLDIPKVKILTLHGSSSIIINALSQHHRLYPRVRSLKLVADYEHNYDIPASTVLDIISLLPNIRDITFQGADPTHVLNALRDRKPTDELLWPHLSAITVKIRNGAKVALKKQIWACIVKVVDNRRQLGAHISRIKLSSQIVERGTERQKQLLRERVILTEF</sequence>
<protein>
    <submittedName>
        <fullName evidence="1">Uncharacterized protein</fullName>
    </submittedName>
</protein>
<organism evidence="1 2">
    <name type="scientific">Piloderma croceum (strain F 1598)</name>
    <dbReference type="NCBI Taxonomy" id="765440"/>
    <lineage>
        <taxon>Eukaryota</taxon>
        <taxon>Fungi</taxon>
        <taxon>Dikarya</taxon>
        <taxon>Basidiomycota</taxon>
        <taxon>Agaricomycotina</taxon>
        <taxon>Agaricomycetes</taxon>
        <taxon>Agaricomycetidae</taxon>
        <taxon>Atheliales</taxon>
        <taxon>Atheliaceae</taxon>
        <taxon>Piloderma</taxon>
    </lineage>
</organism>
<name>A0A0C3B2C3_PILCF</name>
<dbReference type="HOGENOM" id="CLU_020999_3_1_1"/>
<gene>
    <name evidence="1" type="ORF">PILCRDRAFT_830367</name>
</gene>
<dbReference type="InParanoid" id="A0A0C3B2C3"/>
<proteinExistence type="predicted"/>